<dbReference type="GO" id="GO:0052621">
    <property type="term" value="F:diguanylate cyclase activity"/>
    <property type="evidence" value="ECO:0007669"/>
    <property type="project" value="UniProtKB-EC"/>
</dbReference>
<keyword evidence="3" id="KW-0472">Membrane</keyword>
<dbReference type="EC" id="2.7.7.65" evidence="1"/>
<dbReference type="Pfam" id="PF20973">
    <property type="entry name" value="VUPS"/>
    <property type="match status" value="1"/>
</dbReference>
<comment type="catalytic activity">
    <reaction evidence="2">
        <text>2 GTP = 3',3'-c-di-GMP + 2 diphosphate</text>
        <dbReference type="Rhea" id="RHEA:24898"/>
        <dbReference type="ChEBI" id="CHEBI:33019"/>
        <dbReference type="ChEBI" id="CHEBI:37565"/>
        <dbReference type="ChEBI" id="CHEBI:58805"/>
        <dbReference type="EC" id="2.7.7.65"/>
    </reaction>
</comment>
<keyword evidence="6" id="KW-1185">Reference proteome</keyword>
<dbReference type="InterPro" id="IPR029787">
    <property type="entry name" value="Nucleotide_cyclase"/>
</dbReference>
<dbReference type="InterPro" id="IPR000160">
    <property type="entry name" value="GGDEF_dom"/>
</dbReference>
<dbReference type="EMBL" id="BMZS01000002">
    <property type="protein sequence ID" value="GHD42020.1"/>
    <property type="molecule type" value="Genomic_DNA"/>
</dbReference>
<dbReference type="Pfam" id="PF00990">
    <property type="entry name" value="GGDEF"/>
    <property type="match status" value="1"/>
</dbReference>
<feature type="transmembrane region" description="Helical" evidence="3">
    <location>
        <begin position="132"/>
        <end position="154"/>
    </location>
</feature>
<feature type="domain" description="GGDEF" evidence="4">
    <location>
        <begin position="287"/>
        <end position="418"/>
    </location>
</feature>
<evidence type="ECO:0000256" key="1">
    <source>
        <dbReference type="ARBA" id="ARBA00012528"/>
    </source>
</evidence>
<name>A0A918XPK3_9PROT</name>
<dbReference type="AlphaFoldDB" id="A0A918XPK3"/>
<dbReference type="GO" id="GO:1902201">
    <property type="term" value="P:negative regulation of bacterial-type flagellum-dependent cell motility"/>
    <property type="evidence" value="ECO:0007669"/>
    <property type="project" value="TreeGrafter"/>
</dbReference>
<sequence>MALLNTFLLLVQALVYFGVMAALFRYRNRFGLGAFLCALGVMHFLETYLASVFYIELPFGIISPGSTVLFSGKLAIILMMYIREDAAVVRQPIYGLLIGNFLMVGLVMVLRNHEVVSAVPGRLPDFKFVDEMGWLMVWGTTLLFIDSIAIILLYERLGTWLRRWPITRSFLALAAILSFDQAGFFLALHHVSDAPWFVMFGGWCAKMGAALIYSLLVGAYLKWFETRAGPAPVPLRISDVFQTLTYRERYEDLLEKSGRDALTGAYDRGRLEAAGATIVDTALQSGRPVSLLIVDLDGFKGVNDQYGHAQGDEMLRRIGAAFAGSLRKQDRLFRYGGDEFVILSDGLSHTAAMSLGERLRYAVVAATADQPGGPVTISVGAATCPQDALDVDHLFDVADDRLYVAKHAGRDRVVGSSDRVEGPLPAGT</sequence>
<dbReference type="PANTHER" id="PTHR45138">
    <property type="entry name" value="REGULATORY COMPONENTS OF SENSORY TRANSDUCTION SYSTEM"/>
    <property type="match status" value="1"/>
</dbReference>
<dbReference type="PANTHER" id="PTHR45138:SF9">
    <property type="entry name" value="DIGUANYLATE CYCLASE DGCM-RELATED"/>
    <property type="match status" value="1"/>
</dbReference>
<evidence type="ECO:0000313" key="6">
    <source>
        <dbReference type="Proteomes" id="UP000630353"/>
    </source>
</evidence>
<dbReference type="SUPFAM" id="SSF55073">
    <property type="entry name" value="Nucleotide cyclase"/>
    <property type="match status" value="1"/>
</dbReference>
<dbReference type="Gene3D" id="3.30.70.270">
    <property type="match status" value="1"/>
</dbReference>
<keyword evidence="3" id="KW-1133">Transmembrane helix</keyword>
<protein>
    <recommendedName>
        <fullName evidence="1">diguanylate cyclase</fullName>
        <ecNumber evidence="1">2.7.7.65</ecNumber>
    </recommendedName>
</protein>
<dbReference type="Proteomes" id="UP000630353">
    <property type="component" value="Unassembled WGS sequence"/>
</dbReference>
<feature type="transmembrane region" description="Helical" evidence="3">
    <location>
        <begin position="194"/>
        <end position="221"/>
    </location>
</feature>
<evidence type="ECO:0000256" key="3">
    <source>
        <dbReference type="SAM" id="Phobius"/>
    </source>
</evidence>
<dbReference type="InterPro" id="IPR048533">
    <property type="entry name" value="VUPS"/>
</dbReference>
<dbReference type="GO" id="GO:0043709">
    <property type="term" value="P:cell adhesion involved in single-species biofilm formation"/>
    <property type="evidence" value="ECO:0007669"/>
    <property type="project" value="TreeGrafter"/>
</dbReference>
<keyword evidence="3" id="KW-0812">Transmembrane</keyword>
<proteinExistence type="predicted"/>
<feature type="transmembrane region" description="Helical" evidence="3">
    <location>
        <begin position="93"/>
        <end position="112"/>
    </location>
</feature>
<dbReference type="PROSITE" id="PS50887">
    <property type="entry name" value="GGDEF"/>
    <property type="match status" value="1"/>
</dbReference>
<dbReference type="InterPro" id="IPR050469">
    <property type="entry name" value="Diguanylate_Cyclase"/>
</dbReference>
<reference evidence="5" key="1">
    <citation type="journal article" date="2014" name="Int. J. Syst. Evol. Microbiol.">
        <title>Complete genome sequence of Corynebacterium casei LMG S-19264T (=DSM 44701T), isolated from a smear-ripened cheese.</title>
        <authorList>
            <consortium name="US DOE Joint Genome Institute (JGI-PGF)"/>
            <person name="Walter F."/>
            <person name="Albersmeier A."/>
            <person name="Kalinowski J."/>
            <person name="Ruckert C."/>
        </authorList>
    </citation>
    <scope>NUCLEOTIDE SEQUENCE</scope>
    <source>
        <strain evidence="5">KCTC 42651</strain>
    </source>
</reference>
<dbReference type="GO" id="GO:0005886">
    <property type="term" value="C:plasma membrane"/>
    <property type="evidence" value="ECO:0007669"/>
    <property type="project" value="TreeGrafter"/>
</dbReference>
<dbReference type="RefSeq" id="WP_189987509.1">
    <property type="nucleotide sequence ID" value="NZ_BMZS01000002.1"/>
</dbReference>
<dbReference type="FunFam" id="3.30.70.270:FF:000001">
    <property type="entry name" value="Diguanylate cyclase domain protein"/>
    <property type="match status" value="1"/>
</dbReference>
<organism evidence="5 6">
    <name type="scientific">Thalassobaculum fulvum</name>
    <dbReference type="NCBI Taxonomy" id="1633335"/>
    <lineage>
        <taxon>Bacteria</taxon>
        <taxon>Pseudomonadati</taxon>
        <taxon>Pseudomonadota</taxon>
        <taxon>Alphaproteobacteria</taxon>
        <taxon>Rhodospirillales</taxon>
        <taxon>Thalassobaculaceae</taxon>
        <taxon>Thalassobaculum</taxon>
    </lineage>
</organism>
<comment type="caution">
    <text evidence="5">The sequence shown here is derived from an EMBL/GenBank/DDBJ whole genome shotgun (WGS) entry which is preliminary data.</text>
</comment>
<accession>A0A918XPK3</accession>
<feature type="transmembrane region" description="Helical" evidence="3">
    <location>
        <begin position="31"/>
        <end position="55"/>
    </location>
</feature>
<dbReference type="InterPro" id="IPR043128">
    <property type="entry name" value="Rev_trsase/Diguanyl_cyclase"/>
</dbReference>
<feature type="transmembrane region" description="Helical" evidence="3">
    <location>
        <begin position="6"/>
        <end position="24"/>
    </location>
</feature>
<dbReference type="SMART" id="SM00267">
    <property type="entry name" value="GGDEF"/>
    <property type="match status" value="1"/>
</dbReference>
<evidence type="ECO:0000256" key="2">
    <source>
        <dbReference type="ARBA" id="ARBA00034247"/>
    </source>
</evidence>
<dbReference type="CDD" id="cd01949">
    <property type="entry name" value="GGDEF"/>
    <property type="match status" value="1"/>
</dbReference>
<dbReference type="NCBIfam" id="TIGR00254">
    <property type="entry name" value="GGDEF"/>
    <property type="match status" value="1"/>
</dbReference>
<reference evidence="5" key="2">
    <citation type="submission" date="2020-09" db="EMBL/GenBank/DDBJ databases">
        <authorList>
            <person name="Sun Q."/>
            <person name="Kim S."/>
        </authorList>
    </citation>
    <scope>NUCLEOTIDE SEQUENCE</scope>
    <source>
        <strain evidence="5">KCTC 42651</strain>
    </source>
</reference>
<gene>
    <name evidence="5" type="ORF">GCM10017083_06540</name>
</gene>
<evidence type="ECO:0000259" key="4">
    <source>
        <dbReference type="PROSITE" id="PS50887"/>
    </source>
</evidence>
<evidence type="ECO:0000313" key="5">
    <source>
        <dbReference type="EMBL" id="GHD42020.1"/>
    </source>
</evidence>
<feature type="transmembrane region" description="Helical" evidence="3">
    <location>
        <begin position="61"/>
        <end position="81"/>
    </location>
</feature>
<feature type="transmembrane region" description="Helical" evidence="3">
    <location>
        <begin position="166"/>
        <end position="188"/>
    </location>
</feature>